<proteinExistence type="predicted"/>
<evidence type="ECO:0000313" key="1">
    <source>
        <dbReference type="EMBL" id="KAK8076678.1"/>
    </source>
</evidence>
<organism evidence="1 2">
    <name type="scientific">Apiospora phragmitis</name>
    <dbReference type="NCBI Taxonomy" id="2905665"/>
    <lineage>
        <taxon>Eukaryota</taxon>
        <taxon>Fungi</taxon>
        <taxon>Dikarya</taxon>
        <taxon>Ascomycota</taxon>
        <taxon>Pezizomycotina</taxon>
        <taxon>Sordariomycetes</taxon>
        <taxon>Xylariomycetidae</taxon>
        <taxon>Amphisphaeriales</taxon>
        <taxon>Apiosporaceae</taxon>
        <taxon>Apiospora</taxon>
    </lineage>
</organism>
<gene>
    <name evidence="1" type="ORF">PG994_003950</name>
</gene>
<name>A0ABR1VZP3_9PEZI</name>
<keyword evidence="2" id="KW-1185">Reference proteome</keyword>
<protein>
    <submittedName>
        <fullName evidence="1">Uncharacterized protein</fullName>
    </submittedName>
</protein>
<dbReference type="EMBL" id="JAQQWL010000004">
    <property type="protein sequence ID" value="KAK8076678.1"/>
    <property type="molecule type" value="Genomic_DNA"/>
</dbReference>
<sequence>MYALYGMAPPKVQQLHPPDYHKHPRQIFQETAATSIEGQDYTTDGLVTIYRKLHAHFSGRGSDKHHNLDLDPYDPLLKQVLFWTSELAGQKLVVTERGYIGLCPPRTMNGDLGALLPSLMRPVILREWKGDSSSSSSSSAIVERPRLGPHKVAGFACFPELVEGNGLSNNVVDDILAQESLRLFLR</sequence>
<accession>A0ABR1VZP3</accession>
<dbReference type="Proteomes" id="UP001480595">
    <property type="component" value="Unassembled WGS sequence"/>
</dbReference>
<dbReference type="GeneID" id="92088422"/>
<reference evidence="1 2" key="1">
    <citation type="submission" date="2023-01" db="EMBL/GenBank/DDBJ databases">
        <title>Analysis of 21 Apiospora genomes using comparative genomics revels a genus with tremendous synthesis potential of carbohydrate active enzymes and secondary metabolites.</title>
        <authorList>
            <person name="Sorensen T."/>
        </authorList>
    </citation>
    <scope>NUCLEOTIDE SEQUENCE [LARGE SCALE GENOMIC DNA]</scope>
    <source>
        <strain evidence="1 2">CBS 135458</strain>
    </source>
</reference>
<dbReference type="RefSeq" id="XP_066719637.1">
    <property type="nucleotide sequence ID" value="XM_066855359.1"/>
</dbReference>
<evidence type="ECO:0000313" key="2">
    <source>
        <dbReference type="Proteomes" id="UP001480595"/>
    </source>
</evidence>
<comment type="caution">
    <text evidence="1">The sequence shown here is derived from an EMBL/GenBank/DDBJ whole genome shotgun (WGS) entry which is preliminary data.</text>
</comment>